<dbReference type="Pfam" id="PF00884">
    <property type="entry name" value="Sulfatase"/>
    <property type="match status" value="1"/>
</dbReference>
<dbReference type="Proteomes" id="UP001165381">
    <property type="component" value="Unassembled WGS sequence"/>
</dbReference>
<dbReference type="Gene3D" id="3.40.720.10">
    <property type="entry name" value="Alkaline Phosphatase, subunit A"/>
    <property type="match status" value="1"/>
</dbReference>
<name>A0ABT0QGN3_9FLAO</name>
<dbReference type="InterPro" id="IPR050738">
    <property type="entry name" value="Sulfatase"/>
</dbReference>
<dbReference type="CDD" id="cd16026">
    <property type="entry name" value="GALNS_like"/>
    <property type="match status" value="1"/>
</dbReference>
<organism evidence="6 7">
    <name type="scientific">Jejuia spongiicola</name>
    <dbReference type="NCBI Taxonomy" id="2942207"/>
    <lineage>
        <taxon>Bacteria</taxon>
        <taxon>Pseudomonadati</taxon>
        <taxon>Bacteroidota</taxon>
        <taxon>Flavobacteriia</taxon>
        <taxon>Flavobacteriales</taxon>
        <taxon>Flavobacteriaceae</taxon>
        <taxon>Jejuia</taxon>
    </lineage>
</organism>
<reference evidence="6" key="1">
    <citation type="submission" date="2022-05" db="EMBL/GenBank/DDBJ databases">
        <authorList>
            <person name="Park J.-S."/>
        </authorList>
    </citation>
    <scope>NUCLEOTIDE SEQUENCE</scope>
    <source>
        <strain evidence="6">2012CJ34-3</strain>
    </source>
</reference>
<dbReference type="Gene3D" id="3.30.1120.10">
    <property type="match status" value="1"/>
</dbReference>
<dbReference type="InterPro" id="IPR017850">
    <property type="entry name" value="Alkaline_phosphatase_core_sf"/>
</dbReference>
<comment type="caution">
    <text evidence="6">The sequence shown here is derived from an EMBL/GenBank/DDBJ whole genome shotgun (WGS) entry which is preliminary data.</text>
</comment>
<gene>
    <name evidence="6" type="ORF">M3P09_14135</name>
</gene>
<dbReference type="SUPFAM" id="SSF53649">
    <property type="entry name" value="Alkaline phosphatase-like"/>
    <property type="match status" value="1"/>
</dbReference>
<evidence type="ECO:0000259" key="5">
    <source>
        <dbReference type="Pfam" id="PF00884"/>
    </source>
</evidence>
<evidence type="ECO:0000256" key="3">
    <source>
        <dbReference type="ARBA" id="ARBA00022801"/>
    </source>
</evidence>
<sequence length="449" mass="50550">MKKTTDFKILIFLLLIGIKGYSQELNREGKANNKPNVVIIYTDDLGYGDLSSYGNPTLHTPELDKMATQGMKLSQFYVAAPVCTPSRAALLTGAYPKRVGLEKGVLFPSSKTGLNPEEKTIAEILKEKDYATACIGKWHLGYQEKFLPINQGFDIFYGIPFSNDMSRKEQDIYGNKNYKWQLPLMSQKDTIELDPNQQYLTKRLTHKAVDFIKKNKSTPFFLYLAHPMPHIPLYASEKFQNTSVRGKYGDTVEEIDWSVGEVLKTLKKYDLERNTLVIFTSDNGPWKVFKTDGGSAGPLRGGKGTTWEGGTRVPCIAWWPGKIPSGSFQTKVITNMDLLPTIANLCGANLPKKDIDGVDVSSALFGEKQNEESKPFLYYSSRGELQGIRKGKYKLLIIEDDTFLFDLESDISEAYNISESLPEKIIELKKIMTELDANLNLNKREVGKI</sequence>
<dbReference type="PROSITE" id="PS00523">
    <property type="entry name" value="SULFATASE_1"/>
    <property type="match status" value="1"/>
</dbReference>
<protein>
    <submittedName>
        <fullName evidence="6">Sulfatase</fullName>
    </submittedName>
</protein>
<feature type="domain" description="Sulfatase N-terminal" evidence="5">
    <location>
        <begin position="35"/>
        <end position="347"/>
    </location>
</feature>
<dbReference type="InterPro" id="IPR000917">
    <property type="entry name" value="Sulfatase_N"/>
</dbReference>
<accession>A0ABT0QGN3</accession>
<keyword evidence="4" id="KW-0106">Calcium</keyword>
<evidence type="ECO:0000313" key="7">
    <source>
        <dbReference type="Proteomes" id="UP001165381"/>
    </source>
</evidence>
<evidence type="ECO:0000256" key="4">
    <source>
        <dbReference type="ARBA" id="ARBA00022837"/>
    </source>
</evidence>
<keyword evidence="3" id="KW-0378">Hydrolase</keyword>
<keyword evidence="2" id="KW-0479">Metal-binding</keyword>
<evidence type="ECO:0000256" key="1">
    <source>
        <dbReference type="ARBA" id="ARBA00008779"/>
    </source>
</evidence>
<dbReference type="PANTHER" id="PTHR42693:SF53">
    <property type="entry name" value="ENDO-4-O-SULFATASE"/>
    <property type="match status" value="1"/>
</dbReference>
<keyword evidence="7" id="KW-1185">Reference proteome</keyword>
<comment type="similarity">
    <text evidence="1">Belongs to the sulfatase family.</text>
</comment>
<dbReference type="PANTHER" id="PTHR42693">
    <property type="entry name" value="ARYLSULFATASE FAMILY MEMBER"/>
    <property type="match status" value="1"/>
</dbReference>
<dbReference type="RefSeq" id="WP_249973633.1">
    <property type="nucleotide sequence ID" value="NZ_JAMFLZ010000006.1"/>
</dbReference>
<dbReference type="EMBL" id="JAMFLZ010000006">
    <property type="protein sequence ID" value="MCL6296146.1"/>
    <property type="molecule type" value="Genomic_DNA"/>
</dbReference>
<evidence type="ECO:0000313" key="6">
    <source>
        <dbReference type="EMBL" id="MCL6296146.1"/>
    </source>
</evidence>
<proteinExistence type="inferred from homology"/>
<dbReference type="InterPro" id="IPR024607">
    <property type="entry name" value="Sulfatase_CS"/>
</dbReference>
<evidence type="ECO:0000256" key="2">
    <source>
        <dbReference type="ARBA" id="ARBA00022723"/>
    </source>
</evidence>